<feature type="transmembrane region" description="Helical" evidence="1">
    <location>
        <begin position="143"/>
        <end position="160"/>
    </location>
</feature>
<dbReference type="EMBL" id="NKXS01001988">
    <property type="protein sequence ID" value="PIN15937.1"/>
    <property type="molecule type" value="Genomic_DNA"/>
</dbReference>
<dbReference type="Proteomes" id="UP000231279">
    <property type="component" value="Unassembled WGS sequence"/>
</dbReference>
<evidence type="ECO:0000256" key="1">
    <source>
        <dbReference type="SAM" id="Phobius"/>
    </source>
</evidence>
<keyword evidence="1" id="KW-1133">Transmembrane helix</keyword>
<keyword evidence="1" id="KW-0812">Transmembrane</keyword>
<organism evidence="2 3">
    <name type="scientific">Handroanthus impetiginosus</name>
    <dbReference type="NCBI Taxonomy" id="429701"/>
    <lineage>
        <taxon>Eukaryota</taxon>
        <taxon>Viridiplantae</taxon>
        <taxon>Streptophyta</taxon>
        <taxon>Embryophyta</taxon>
        <taxon>Tracheophyta</taxon>
        <taxon>Spermatophyta</taxon>
        <taxon>Magnoliopsida</taxon>
        <taxon>eudicotyledons</taxon>
        <taxon>Gunneridae</taxon>
        <taxon>Pentapetalae</taxon>
        <taxon>asterids</taxon>
        <taxon>lamiids</taxon>
        <taxon>Lamiales</taxon>
        <taxon>Bignoniaceae</taxon>
        <taxon>Crescentiina</taxon>
        <taxon>Tabebuia alliance</taxon>
        <taxon>Handroanthus</taxon>
    </lineage>
</organism>
<sequence length="161" mass="18438">MDSESLDELNLNYDAHRSLIEILDKKFHLLKANAGRTAGAYVIFTGIMYIQAALPSATRGKRWIPICLLTSVSAAFWLTLITTVNDCLRVKQQQDSIFMEQERLYRKIYWIQNGRRQNDGGAPITGNHQSLAKSFAFERRQRYAYVGIVHSALFYVTFLVS</sequence>
<name>A0A2G9HEH2_9LAMI</name>
<keyword evidence="1" id="KW-0472">Membrane</keyword>
<comment type="caution">
    <text evidence="2">The sequence shown here is derived from an EMBL/GenBank/DDBJ whole genome shotgun (WGS) entry which is preliminary data.</text>
</comment>
<keyword evidence="3" id="KW-1185">Reference proteome</keyword>
<proteinExistence type="predicted"/>
<feature type="transmembrane region" description="Helical" evidence="1">
    <location>
        <begin position="38"/>
        <end position="57"/>
    </location>
</feature>
<protein>
    <submittedName>
        <fullName evidence="2">Uncharacterized protein</fullName>
    </submittedName>
</protein>
<feature type="transmembrane region" description="Helical" evidence="1">
    <location>
        <begin position="63"/>
        <end position="84"/>
    </location>
</feature>
<gene>
    <name evidence="2" type="ORF">CDL12_11416</name>
</gene>
<dbReference type="OrthoDB" id="907684at2759"/>
<accession>A0A2G9HEH2</accession>
<evidence type="ECO:0000313" key="2">
    <source>
        <dbReference type="EMBL" id="PIN15937.1"/>
    </source>
</evidence>
<evidence type="ECO:0000313" key="3">
    <source>
        <dbReference type="Proteomes" id="UP000231279"/>
    </source>
</evidence>
<dbReference type="AlphaFoldDB" id="A0A2G9HEH2"/>
<reference evidence="3" key="1">
    <citation type="journal article" date="2018" name="Gigascience">
        <title>Genome assembly of the Pink Ipe (Handroanthus impetiginosus, Bignoniaceae), a highly valued, ecologically keystone Neotropical timber forest tree.</title>
        <authorList>
            <person name="Silva-Junior O.B."/>
            <person name="Grattapaglia D."/>
            <person name="Novaes E."/>
            <person name="Collevatti R.G."/>
        </authorList>
    </citation>
    <scope>NUCLEOTIDE SEQUENCE [LARGE SCALE GENOMIC DNA]</scope>
    <source>
        <strain evidence="3">cv. UFG-1</strain>
    </source>
</reference>